<sequence length="448" mass="51089">NPTTPENTWEISTNGGFWSSFAPLLAAAAPRVDAPVLKHKAVATIRPKSPPPSDGLQQNLLEWSNSDIGSMKGTHAWFLQQLRTKPPELDYEQGTKGIVTSAGGKYFPVLLVSLRMLRRTGSTLPVEIFFKNREEYEELACEGLFKNLGAKCVVLSEMVGDFDLKFEFEHYQLKALAMLFSSFEEILFLDADNFPVRKPDELFEGSVYQEKGMVLWPDYWTCTSSPFLNEVTALEEKVLQNRPTIEAGQVLVDKKKHGETLALAGYYNTYGETFFYRLLSQGGPGEGDKETFAAAALVLGADFYTVLEPPRALGIRNEGAAVLQFDPEQDWNLNPANENRPEVEGGERVFFVHASWPPKLNAMHNFRDQRQWGTEEKSREWFREDLEPFVWGMMIDMACDDKVQFRDWGDKSKGEKEEGMGVCEQTKWSFKWMFGRDYVNEQKEEERD</sequence>
<feature type="non-terminal residue" evidence="10">
    <location>
        <position position="1"/>
    </location>
</feature>
<dbReference type="InterPro" id="IPR029044">
    <property type="entry name" value="Nucleotide-diphossugar_trans"/>
</dbReference>
<comment type="pathway">
    <text evidence="2">Protein modification; protein glycosylation.</text>
</comment>
<keyword evidence="6" id="KW-0735">Signal-anchor</keyword>
<proteinExistence type="inferred from homology"/>
<evidence type="ECO:0000256" key="8">
    <source>
        <dbReference type="ARBA" id="ARBA00023034"/>
    </source>
</evidence>
<keyword evidence="9" id="KW-0472">Membrane</keyword>
<dbReference type="SUPFAM" id="SSF53448">
    <property type="entry name" value="Nucleotide-diphospho-sugar transferases"/>
    <property type="match status" value="1"/>
</dbReference>
<comment type="similarity">
    <text evidence="3">Belongs to the MNN1/MNT family.</text>
</comment>
<keyword evidence="11" id="KW-1185">Reference proteome</keyword>
<dbReference type="AlphaFoldDB" id="A0A8T9C4G6"/>
<evidence type="ECO:0000313" key="11">
    <source>
        <dbReference type="Proteomes" id="UP000469558"/>
    </source>
</evidence>
<keyword evidence="8" id="KW-0333">Golgi apparatus</keyword>
<evidence type="ECO:0000256" key="6">
    <source>
        <dbReference type="ARBA" id="ARBA00022968"/>
    </source>
</evidence>
<comment type="subcellular location">
    <subcellularLocation>
        <location evidence="1">Golgi apparatus membrane</location>
        <topology evidence="1">Single-pass type II membrane protein</topology>
    </subcellularLocation>
</comment>
<comment type="caution">
    <text evidence="10">The sequence shown here is derived from an EMBL/GenBank/DDBJ whole genome shotgun (WGS) entry which is preliminary data.</text>
</comment>
<evidence type="ECO:0000256" key="2">
    <source>
        <dbReference type="ARBA" id="ARBA00004922"/>
    </source>
</evidence>
<reference evidence="10 11" key="1">
    <citation type="submission" date="2018-05" db="EMBL/GenBank/DDBJ databases">
        <title>Genome sequencing and assembly of the regulated plant pathogen Lachnellula willkommii and related sister species for the development of diagnostic species identification markers.</title>
        <authorList>
            <person name="Giroux E."/>
            <person name="Bilodeau G."/>
        </authorList>
    </citation>
    <scope>NUCLEOTIDE SEQUENCE [LARGE SCALE GENOMIC DNA]</scope>
    <source>
        <strain evidence="10 11">CBS 268.59</strain>
    </source>
</reference>
<gene>
    <name evidence="10" type="primary">MNN21</name>
    <name evidence="10" type="ORF">LSUE1_G008482</name>
</gene>
<dbReference type="PANTHER" id="PTHR31646:SF1">
    <property type="entry name" value="ALPHA-1,2-MANNOSYLTRANSFERASE MNN2"/>
    <property type="match status" value="1"/>
</dbReference>
<dbReference type="InterPro" id="IPR022751">
    <property type="entry name" value="Alpha_mannosyltransferase"/>
</dbReference>
<dbReference type="OrthoDB" id="430354at2759"/>
<dbReference type="Pfam" id="PF11051">
    <property type="entry name" value="Mannosyl_trans3"/>
    <property type="match status" value="2"/>
</dbReference>
<keyword evidence="7" id="KW-1133">Transmembrane helix</keyword>
<protein>
    <submittedName>
        <fullName evidence="10">Alpha-1,2-mannosyltransferase MNN21</fullName>
    </submittedName>
</protein>
<organism evidence="10 11">
    <name type="scientific">Lachnellula suecica</name>
    <dbReference type="NCBI Taxonomy" id="602035"/>
    <lineage>
        <taxon>Eukaryota</taxon>
        <taxon>Fungi</taxon>
        <taxon>Dikarya</taxon>
        <taxon>Ascomycota</taxon>
        <taxon>Pezizomycotina</taxon>
        <taxon>Leotiomycetes</taxon>
        <taxon>Helotiales</taxon>
        <taxon>Lachnaceae</taxon>
        <taxon>Lachnellula</taxon>
    </lineage>
</organism>
<evidence type="ECO:0000256" key="5">
    <source>
        <dbReference type="ARBA" id="ARBA00022692"/>
    </source>
</evidence>
<dbReference type="GO" id="GO:0000139">
    <property type="term" value="C:Golgi membrane"/>
    <property type="evidence" value="ECO:0007669"/>
    <property type="project" value="UniProtKB-SubCell"/>
</dbReference>
<dbReference type="GO" id="GO:0000026">
    <property type="term" value="F:alpha-1,2-mannosyltransferase activity"/>
    <property type="evidence" value="ECO:0007669"/>
    <property type="project" value="TreeGrafter"/>
</dbReference>
<keyword evidence="4" id="KW-0808">Transferase</keyword>
<dbReference type="EMBL" id="QGMK01001211">
    <property type="protein sequence ID" value="TVY71485.1"/>
    <property type="molecule type" value="Genomic_DNA"/>
</dbReference>
<evidence type="ECO:0000256" key="1">
    <source>
        <dbReference type="ARBA" id="ARBA00004323"/>
    </source>
</evidence>
<accession>A0A8T9C4G6</accession>
<evidence type="ECO:0000256" key="4">
    <source>
        <dbReference type="ARBA" id="ARBA00022679"/>
    </source>
</evidence>
<name>A0A8T9C4G6_9HELO</name>
<dbReference type="GO" id="GO:0046354">
    <property type="term" value="P:mannan biosynthetic process"/>
    <property type="evidence" value="ECO:0007669"/>
    <property type="project" value="TreeGrafter"/>
</dbReference>
<evidence type="ECO:0000256" key="7">
    <source>
        <dbReference type="ARBA" id="ARBA00022989"/>
    </source>
</evidence>
<dbReference type="Proteomes" id="UP000469558">
    <property type="component" value="Unassembled WGS sequence"/>
</dbReference>
<evidence type="ECO:0000313" key="10">
    <source>
        <dbReference type="EMBL" id="TVY71485.1"/>
    </source>
</evidence>
<evidence type="ECO:0000256" key="3">
    <source>
        <dbReference type="ARBA" id="ARBA00009105"/>
    </source>
</evidence>
<evidence type="ECO:0000256" key="9">
    <source>
        <dbReference type="ARBA" id="ARBA00023136"/>
    </source>
</evidence>
<dbReference type="Gene3D" id="3.90.550.10">
    <property type="entry name" value="Spore Coat Polysaccharide Biosynthesis Protein SpsA, Chain A"/>
    <property type="match status" value="1"/>
</dbReference>
<dbReference type="PANTHER" id="PTHR31646">
    <property type="entry name" value="ALPHA-1,2-MANNOSYLTRANSFERASE MNN2"/>
    <property type="match status" value="1"/>
</dbReference>
<keyword evidence="5" id="KW-0812">Transmembrane</keyword>